<dbReference type="Proteomes" id="UP000292957">
    <property type="component" value="Unassembled WGS sequence"/>
</dbReference>
<proteinExistence type="predicted"/>
<dbReference type="OrthoDB" id="14527at2759"/>
<organism evidence="2">
    <name type="scientific">Dichomitus squalens</name>
    <dbReference type="NCBI Taxonomy" id="114155"/>
    <lineage>
        <taxon>Eukaryota</taxon>
        <taxon>Fungi</taxon>
        <taxon>Dikarya</taxon>
        <taxon>Basidiomycota</taxon>
        <taxon>Agaricomycotina</taxon>
        <taxon>Agaricomycetes</taxon>
        <taxon>Polyporales</taxon>
        <taxon>Polyporaceae</taxon>
        <taxon>Dichomitus</taxon>
    </lineage>
</organism>
<feature type="compositionally biased region" description="Low complexity" evidence="1">
    <location>
        <begin position="495"/>
        <end position="506"/>
    </location>
</feature>
<feature type="region of interest" description="Disordered" evidence="1">
    <location>
        <begin position="490"/>
        <end position="535"/>
    </location>
</feature>
<sequence>MHHPELQGLRTQLRQIHAAMVAFGTAPLSAKPPILDSSIDLNGETNEEFHSHRDAVHGLRALRDAVKRDLDVLEKFLDDSACATAPSLSTNAPYLISVWNEVLYAPPPIVTIWRTFLEEDKPAHVPRRGSHKPPGVKVDIVADGGRRWIRVNTTKNSRLLAEFREIDSYLTDSEDEDGEGERPSLAQKTFDNSILRVGRSLLDAARRNPLAGTSTIPSITLRFTRLNMTPTDAREYDPRIARTVDLLRDMGIDVELGERDPAQLPRVVAPPVRHLEPTVCVNLDLSILIALVSDITHSPLPTSPAEADARYVPSAQYREWKRKRLEATKGPVEGIDVDENRLGETGLGAHSRALANQALQEMGRGLLQELRDRLNALASPGLENVEFWTTPEARDRCLRIVLSKIGGPNERRRVAALFPAADVPLPEAQDRYWEDSRSPHAFLPLIPVRVFESPVPDDALEPPSLSDDGRPLSPFFKLLTRTCRDILAQETIADPRTTPSSRASSPPTSPPSHERGDDHQCGESASTPAPESADLAEETIERAVVTKANPRLTAHTVQSMLWGAARGWTTLTANKSSVKAILRDIRAAEGGYGWSHGRDEHGQVEGANAEGDSVEGDGAGAVVEKAAIWVVDPRSLAEGMRSDCTTS</sequence>
<evidence type="ECO:0008006" key="3">
    <source>
        <dbReference type="Google" id="ProtNLM"/>
    </source>
</evidence>
<name>A0A4Q9M562_9APHY</name>
<reference evidence="2" key="1">
    <citation type="submission" date="2019-01" db="EMBL/GenBank/DDBJ databases">
        <title>Draft genome sequences of three monokaryotic isolates of the white-rot basidiomycete fungus Dichomitus squalens.</title>
        <authorList>
            <consortium name="DOE Joint Genome Institute"/>
            <person name="Lopez S.C."/>
            <person name="Andreopoulos B."/>
            <person name="Pangilinan J."/>
            <person name="Lipzen A."/>
            <person name="Riley R."/>
            <person name="Ahrendt S."/>
            <person name="Ng V."/>
            <person name="Barry K."/>
            <person name="Daum C."/>
            <person name="Grigoriev I.V."/>
            <person name="Hilden K.S."/>
            <person name="Makela M.R."/>
            <person name="de Vries R.P."/>
        </authorList>
    </citation>
    <scope>NUCLEOTIDE SEQUENCE [LARGE SCALE GENOMIC DNA]</scope>
    <source>
        <strain evidence="2">OM18370.1</strain>
    </source>
</reference>
<evidence type="ECO:0000313" key="2">
    <source>
        <dbReference type="EMBL" id="TBU22009.1"/>
    </source>
</evidence>
<evidence type="ECO:0000256" key="1">
    <source>
        <dbReference type="SAM" id="MobiDB-lite"/>
    </source>
</evidence>
<dbReference type="AlphaFoldDB" id="A0A4Q9M562"/>
<accession>A0A4Q9M562</accession>
<dbReference type="PANTHER" id="PTHR13379:SF0">
    <property type="entry name" value="UPF0415 PROTEIN C7ORF25"/>
    <property type="match status" value="1"/>
</dbReference>
<feature type="compositionally biased region" description="Basic and acidic residues" evidence="1">
    <location>
        <begin position="512"/>
        <end position="521"/>
    </location>
</feature>
<dbReference type="EMBL" id="ML143562">
    <property type="protein sequence ID" value="TBU22009.1"/>
    <property type="molecule type" value="Genomic_DNA"/>
</dbReference>
<dbReference type="PANTHER" id="PTHR13379">
    <property type="entry name" value="UNCHARACTERIZED DUF1308"/>
    <property type="match status" value="1"/>
</dbReference>
<gene>
    <name evidence="2" type="ORF">BD311DRAFT_811822</name>
</gene>
<protein>
    <recommendedName>
        <fullName evidence="3">DUF1308 domain-containing protein</fullName>
    </recommendedName>
</protein>